<dbReference type="AlphaFoldDB" id="A0A246GI17"/>
<proteinExistence type="predicted"/>
<reference evidence="1 2" key="1">
    <citation type="journal article" date="2017" name="Infect. Genet. Evol.">
        <title>Comparative genome analysis of fish pathogen Flavobacterium columnare reveals extensive sequence diversity within the species.</title>
        <authorList>
            <person name="Kayansamruaj P."/>
            <person name="Dong H.T."/>
            <person name="Hirono I."/>
            <person name="Kondo H."/>
            <person name="Senapin S."/>
            <person name="Rodkhum C."/>
        </authorList>
    </citation>
    <scope>NUCLEOTIDE SEQUENCE [LARGE SCALE GENOMIC DNA]</scope>
    <source>
        <strain evidence="1 2">1215</strain>
    </source>
</reference>
<dbReference type="RefSeq" id="WP_088392823.1">
    <property type="nucleotide sequence ID" value="NZ_MTCZ01000070.1"/>
</dbReference>
<accession>A0A246GI17</accession>
<evidence type="ECO:0000313" key="1">
    <source>
        <dbReference type="EMBL" id="OWP83881.1"/>
    </source>
</evidence>
<protein>
    <submittedName>
        <fullName evidence="1">Uncharacterized protein</fullName>
    </submittedName>
</protein>
<name>A0A246GI17_9FLAO</name>
<evidence type="ECO:0000313" key="2">
    <source>
        <dbReference type="Proteomes" id="UP000197768"/>
    </source>
</evidence>
<comment type="caution">
    <text evidence="1">The sequence shown here is derived from an EMBL/GenBank/DDBJ whole genome shotgun (WGS) entry which is preliminary data.</text>
</comment>
<dbReference type="SUPFAM" id="SSF69279">
    <property type="entry name" value="Phage tail proteins"/>
    <property type="match status" value="1"/>
</dbReference>
<dbReference type="EMBL" id="MTCZ01000070">
    <property type="protein sequence ID" value="OWP83881.1"/>
    <property type="molecule type" value="Genomic_DNA"/>
</dbReference>
<organism evidence="1 2">
    <name type="scientific">Flavobacterium davisii</name>
    <dbReference type="NCBI Taxonomy" id="2906077"/>
    <lineage>
        <taxon>Bacteria</taxon>
        <taxon>Pseudomonadati</taxon>
        <taxon>Bacteroidota</taxon>
        <taxon>Flavobacteriia</taxon>
        <taxon>Flavobacteriales</taxon>
        <taxon>Flavobacteriaceae</taxon>
        <taxon>Flavobacterium</taxon>
    </lineage>
</organism>
<dbReference type="Proteomes" id="UP000197768">
    <property type="component" value="Unassembled WGS sequence"/>
</dbReference>
<sequence length="333" mass="38027">MNSHYYNINIKITIGGKLVITQVKSIEIEKSIDKFSDTAKIELPRGFRNLKVNGTTDTIAYKSIFELINKGDTVVVEAGYNGELVKEFEGYISSVGADIPLILECEDEMYKLKKLPKVSKTFSSCKLKDIVNFLLPNYQSEVIDMDLGKFMIDNATPFDVFERLKKDCRLWFYFKGEKLIVSLLIDLKPHQNHDYVFGINIRKSTALKFETNESRKVLIKVTSPKKGKENVFYEYGEKGGDEININAPLNMAQKAIEQLAKNEHKNRTRSGYSGTVDGWAIPLVQHGDTIDLKDPNYPDQHRDGRYLVESVKIVLNETDGFKRQSKLSYKLSK</sequence>
<gene>
    <name evidence="1" type="ORF">BWK59_08165</name>
</gene>